<dbReference type="PROSITE" id="PS00463">
    <property type="entry name" value="ZN2_CY6_FUNGAL_1"/>
    <property type="match status" value="1"/>
</dbReference>
<feature type="domain" description="Zn(2)-C6 fungal-type" evidence="9">
    <location>
        <begin position="40"/>
        <end position="70"/>
    </location>
</feature>
<keyword evidence="11" id="KW-1185">Reference proteome</keyword>
<keyword evidence="2" id="KW-0479">Metal-binding</keyword>
<gene>
    <name evidence="10" type="ORF">I302_100326</name>
</gene>
<evidence type="ECO:0000256" key="7">
    <source>
        <dbReference type="ARBA" id="ARBA00023242"/>
    </source>
</evidence>
<feature type="region of interest" description="Disordered" evidence="8">
    <location>
        <begin position="174"/>
        <end position="218"/>
    </location>
</feature>
<dbReference type="KEGG" id="kbi:30208097"/>
<evidence type="ECO:0000313" key="11">
    <source>
        <dbReference type="Proteomes" id="UP000092730"/>
    </source>
</evidence>
<dbReference type="GO" id="GO:0008270">
    <property type="term" value="F:zinc ion binding"/>
    <property type="evidence" value="ECO:0007669"/>
    <property type="project" value="InterPro"/>
</dbReference>
<dbReference type="InterPro" id="IPR052202">
    <property type="entry name" value="Yeast_MetPath_Reg"/>
</dbReference>
<dbReference type="GO" id="GO:0005634">
    <property type="term" value="C:nucleus"/>
    <property type="evidence" value="ECO:0007669"/>
    <property type="project" value="UniProtKB-SubCell"/>
</dbReference>
<evidence type="ECO:0000256" key="1">
    <source>
        <dbReference type="ARBA" id="ARBA00004123"/>
    </source>
</evidence>
<keyword evidence="7" id="KW-0539">Nucleus</keyword>
<dbReference type="Pfam" id="PF00172">
    <property type="entry name" value="Zn_clus"/>
    <property type="match status" value="1"/>
</dbReference>
<keyword evidence="4" id="KW-0805">Transcription regulation</keyword>
<dbReference type="InterPro" id="IPR036864">
    <property type="entry name" value="Zn2-C6_fun-type_DNA-bd_sf"/>
</dbReference>
<keyword evidence="3" id="KW-0862">Zinc</keyword>
<evidence type="ECO:0000256" key="2">
    <source>
        <dbReference type="ARBA" id="ARBA00022723"/>
    </source>
</evidence>
<evidence type="ECO:0000256" key="6">
    <source>
        <dbReference type="ARBA" id="ARBA00023163"/>
    </source>
</evidence>
<dbReference type="AlphaFoldDB" id="A0AAJ8JZZ4"/>
<dbReference type="PANTHER" id="PTHR47782:SF12">
    <property type="entry name" value="ZN(II)2CYS6 TRANSCRIPTION FACTOR (EUROFUNG)"/>
    <property type="match status" value="1"/>
</dbReference>
<dbReference type="GeneID" id="30208097"/>
<reference evidence="10" key="1">
    <citation type="submission" date="2013-07" db="EMBL/GenBank/DDBJ databases">
        <authorList>
            <consortium name="The Broad Institute Genome Sequencing Platform"/>
            <person name="Cuomo C."/>
            <person name="Litvintseva A."/>
            <person name="Chen Y."/>
            <person name="Heitman J."/>
            <person name="Sun S."/>
            <person name="Springer D."/>
            <person name="Dromer F."/>
            <person name="Young S.K."/>
            <person name="Zeng Q."/>
            <person name="Gargeya S."/>
            <person name="Fitzgerald M."/>
            <person name="Abouelleil A."/>
            <person name="Alvarado L."/>
            <person name="Berlin A.M."/>
            <person name="Chapman S.B."/>
            <person name="Dewar J."/>
            <person name="Goldberg J."/>
            <person name="Griggs A."/>
            <person name="Gujja S."/>
            <person name="Hansen M."/>
            <person name="Howarth C."/>
            <person name="Imamovic A."/>
            <person name="Larimer J."/>
            <person name="McCowan C."/>
            <person name="Murphy C."/>
            <person name="Pearson M."/>
            <person name="Priest M."/>
            <person name="Roberts A."/>
            <person name="Saif S."/>
            <person name="Shea T."/>
            <person name="Sykes S."/>
            <person name="Wortman J."/>
            <person name="Nusbaum C."/>
            <person name="Birren B."/>
        </authorList>
    </citation>
    <scope>NUCLEOTIDE SEQUENCE</scope>
    <source>
        <strain evidence="10">CBS 10118</strain>
    </source>
</reference>
<evidence type="ECO:0000256" key="8">
    <source>
        <dbReference type="SAM" id="MobiDB-lite"/>
    </source>
</evidence>
<protein>
    <recommendedName>
        <fullName evidence="9">Zn(2)-C6 fungal-type domain-containing protein</fullName>
    </recommendedName>
</protein>
<dbReference type="GO" id="GO:0006351">
    <property type="term" value="P:DNA-templated transcription"/>
    <property type="evidence" value="ECO:0007669"/>
    <property type="project" value="InterPro"/>
</dbReference>
<dbReference type="Proteomes" id="UP000092730">
    <property type="component" value="Chromosome 1"/>
</dbReference>
<dbReference type="RefSeq" id="XP_019047091.2">
    <property type="nucleotide sequence ID" value="XM_019190343.2"/>
</dbReference>
<dbReference type="GO" id="GO:0043565">
    <property type="term" value="F:sequence-specific DNA binding"/>
    <property type="evidence" value="ECO:0007669"/>
    <property type="project" value="TreeGrafter"/>
</dbReference>
<comment type="subcellular location">
    <subcellularLocation>
        <location evidence="1">Nucleus</location>
    </subcellularLocation>
</comment>
<dbReference type="PROSITE" id="PS50048">
    <property type="entry name" value="ZN2_CY6_FUNGAL_2"/>
    <property type="match status" value="1"/>
</dbReference>
<keyword evidence="6" id="KW-0804">Transcription</keyword>
<reference evidence="10" key="2">
    <citation type="submission" date="2024-02" db="EMBL/GenBank/DDBJ databases">
        <title>Comparative genomics of Cryptococcus and Kwoniella reveals pathogenesis evolution and contrasting modes of karyotype evolution via chromosome fusion or intercentromeric recombination.</title>
        <authorList>
            <person name="Coelho M.A."/>
            <person name="David-Palma M."/>
            <person name="Shea T."/>
            <person name="Bowers K."/>
            <person name="McGinley-Smith S."/>
            <person name="Mohammad A.W."/>
            <person name="Gnirke A."/>
            <person name="Yurkov A.M."/>
            <person name="Nowrousian M."/>
            <person name="Sun S."/>
            <person name="Cuomo C.A."/>
            <person name="Heitman J."/>
        </authorList>
    </citation>
    <scope>NUCLEOTIDE SEQUENCE</scope>
    <source>
        <strain evidence="10">CBS 10118</strain>
    </source>
</reference>
<evidence type="ECO:0000256" key="4">
    <source>
        <dbReference type="ARBA" id="ARBA00023015"/>
    </source>
</evidence>
<dbReference type="InterPro" id="IPR001138">
    <property type="entry name" value="Zn2Cys6_DnaBD"/>
</dbReference>
<dbReference type="Pfam" id="PF04082">
    <property type="entry name" value="Fungal_trans"/>
    <property type="match status" value="1"/>
</dbReference>
<dbReference type="GO" id="GO:0000981">
    <property type="term" value="F:DNA-binding transcription factor activity, RNA polymerase II-specific"/>
    <property type="evidence" value="ECO:0007669"/>
    <property type="project" value="InterPro"/>
</dbReference>
<evidence type="ECO:0000259" key="9">
    <source>
        <dbReference type="PROSITE" id="PS50048"/>
    </source>
</evidence>
<dbReference type="InterPro" id="IPR007219">
    <property type="entry name" value="XnlR_reg_dom"/>
</dbReference>
<organism evidence="10 11">
    <name type="scientific">Kwoniella bestiolae CBS 10118</name>
    <dbReference type="NCBI Taxonomy" id="1296100"/>
    <lineage>
        <taxon>Eukaryota</taxon>
        <taxon>Fungi</taxon>
        <taxon>Dikarya</taxon>
        <taxon>Basidiomycota</taxon>
        <taxon>Agaricomycotina</taxon>
        <taxon>Tremellomycetes</taxon>
        <taxon>Tremellales</taxon>
        <taxon>Cryptococcaceae</taxon>
        <taxon>Kwoniella</taxon>
    </lineage>
</organism>
<proteinExistence type="predicted"/>
<dbReference type="Gene3D" id="4.10.240.10">
    <property type="entry name" value="Zn(2)-C6 fungal-type DNA-binding domain"/>
    <property type="match status" value="1"/>
</dbReference>
<dbReference type="GO" id="GO:0045944">
    <property type="term" value="P:positive regulation of transcription by RNA polymerase II"/>
    <property type="evidence" value="ECO:0007669"/>
    <property type="project" value="TreeGrafter"/>
</dbReference>
<sequence>MSDVIPLSPSSTGESSSALRTSPSIVPRLSCRSVDATNIACQRCHRRKKKCDRTRPSCGTCVKSRFTCIYDVVISDKSHPNFVRDLLAETSSQRDRIVELETQLAQLTSSASHAENESLIASSSLHQFATLLNNEAPTAFPVIPLQDFSSGPVRSENLSSHPTLAERIVRQVLTTEPDRREAGSSFKGTIGQQLGTSQDDEDFMGSSDEDSRQAQNGLSTWPPYPLARKLVESFFNWISGIYPILERDLIEKDLHTIYSMTSSRPPSMSEYPEPDIRVYRLFMIFAIGCDVLEKGGAALIDHSKKLRAYAFDHLPAVLRADTLSCIAGLLLYAQYSIMAFGNTSPHAVIGLIARLAIDLGLHREDESLTVTEQDTRRRLFWTIFSMDRLISSTLTKPLTVPEDIISIQLPKRVIGSSRYQMAMNSEEFFRHMILLRQLNGQVLNEVYLVNDSQKSQGEQTLAKLRNKIDGWFDSTPLSQMDGSRNPFLELCYNLLLTALYRPSPLFSHTHPSRMSRLRKSASRAIDLYGQLYAQKRCAENYVHLFNIVTVSVTLVYTLIEGEGDDFNLEISSWCRDAVRQVVTCEKLIDDFCKDWPGTTKYREAFRGLANEVKTKMKQPSLTEEIIPHNQVQSQPVEMEFVEQQVRPIPQDVIPPNQIPNSGPCLAISPTLFETLEDTALWDQWTLPNNGLVGTAELGTAEDPLGINMSGVGIDALLASVGLSAFTDFDWEHNTQSR</sequence>
<dbReference type="CDD" id="cd12148">
    <property type="entry name" value="fungal_TF_MHR"/>
    <property type="match status" value="1"/>
</dbReference>
<feature type="compositionally biased region" description="Low complexity" evidence="8">
    <location>
        <begin position="8"/>
        <end position="17"/>
    </location>
</feature>
<keyword evidence="5" id="KW-0238">DNA-binding</keyword>
<evidence type="ECO:0000256" key="5">
    <source>
        <dbReference type="ARBA" id="ARBA00023125"/>
    </source>
</evidence>
<dbReference type="EMBL" id="CP144541">
    <property type="protein sequence ID" value="WVW78372.1"/>
    <property type="molecule type" value="Genomic_DNA"/>
</dbReference>
<feature type="region of interest" description="Disordered" evidence="8">
    <location>
        <begin position="1"/>
        <end position="21"/>
    </location>
</feature>
<dbReference type="PANTHER" id="PTHR47782">
    <property type="entry name" value="ZN(II)2CYS6 TRANSCRIPTION FACTOR (EUROFUNG)-RELATED"/>
    <property type="match status" value="1"/>
</dbReference>
<accession>A0AAJ8JZZ4</accession>
<feature type="compositionally biased region" description="Polar residues" evidence="8">
    <location>
        <begin position="186"/>
        <end position="197"/>
    </location>
</feature>
<dbReference type="SUPFAM" id="SSF57701">
    <property type="entry name" value="Zn2/Cys6 DNA-binding domain"/>
    <property type="match status" value="1"/>
</dbReference>
<dbReference type="SMART" id="SM00066">
    <property type="entry name" value="GAL4"/>
    <property type="match status" value="1"/>
</dbReference>
<dbReference type="CDD" id="cd00067">
    <property type="entry name" value="GAL4"/>
    <property type="match status" value="1"/>
</dbReference>
<evidence type="ECO:0000256" key="3">
    <source>
        <dbReference type="ARBA" id="ARBA00022833"/>
    </source>
</evidence>
<evidence type="ECO:0000313" key="10">
    <source>
        <dbReference type="EMBL" id="WVW78372.1"/>
    </source>
</evidence>
<dbReference type="SMART" id="SM00906">
    <property type="entry name" value="Fungal_trans"/>
    <property type="match status" value="1"/>
</dbReference>
<name>A0AAJ8JZZ4_9TREE</name>